<feature type="region of interest" description="Disordered" evidence="1">
    <location>
        <begin position="400"/>
        <end position="435"/>
    </location>
</feature>
<feature type="compositionally biased region" description="Basic and acidic residues" evidence="1">
    <location>
        <begin position="337"/>
        <end position="352"/>
    </location>
</feature>
<sequence>MELSHEELMKDIRISPATSSKSWLSSAMSCMSQPCKVGRSNENKSITNGMIQECPFNEDNDGCGSNKQREAEGSEPCTFVAVSMTKDSDENDIETASESSYSDNDHAISTVHDISSSAYFYTDESDNESVDLYYDDAELSLAQPIGPFVQEGPDSGLTLYVDDKEPSTTNIRPAYYRDWDEITYDHEFISPTAADFPLHTIIENSSSGELDPPSNFTVDPFLQGGDGSKKTSSKDDHERPSPISNTENNISKALSIITRDRELLSEEDLAQAFITIIESNVLHPALQEAIETITQNKSVELPSQNNYSSSSSREDVFDRLSRDATLKHVESNVLHPPRQEAIDTTSQKKSDELYSQTKNSSSLPERDVFDRLSRDSIFKHANMEKGDLKEKVDGERVMKAKNPAKRSTNSSIVSSSDVTSITSASTMSNPDSSFEQHHDLGAVKNDVFSRLYNARKVSLLSLSDSNDTYLSATLSEPSQKQRDKIRERTPTKLPITEVYTRLCDDSSEVHSLQKNGRMRREKIETLIAKRHEIPNFSDHEKIPLSRATDFYYKCIKKVLEADRKRRVAARERDLEYEPRYNFVAI</sequence>
<feature type="compositionally biased region" description="Polar residues" evidence="1">
    <location>
        <begin position="353"/>
        <end position="363"/>
    </location>
</feature>
<dbReference type="EMBL" id="HBIO01014429">
    <property type="protein sequence ID" value="CAE0466304.1"/>
    <property type="molecule type" value="Transcribed_RNA"/>
</dbReference>
<feature type="compositionally biased region" description="Basic and acidic residues" evidence="1">
    <location>
        <begin position="227"/>
        <end position="240"/>
    </location>
</feature>
<evidence type="ECO:0000256" key="1">
    <source>
        <dbReference type="SAM" id="MobiDB-lite"/>
    </source>
</evidence>
<evidence type="ECO:0000313" key="3">
    <source>
        <dbReference type="EMBL" id="CAE0466306.1"/>
    </source>
</evidence>
<gene>
    <name evidence="2" type="ORF">CDEB00056_LOCUS11156</name>
    <name evidence="3" type="ORF">CDEB00056_LOCUS11158</name>
</gene>
<feature type="region of interest" description="Disordered" evidence="1">
    <location>
        <begin position="328"/>
        <end position="366"/>
    </location>
</feature>
<feature type="compositionally biased region" description="Low complexity" evidence="1">
    <location>
        <begin position="407"/>
        <end position="426"/>
    </location>
</feature>
<name>A0A6S8V3Y4_9STRA</name>
<proteinExistence type="predicted"/>
<protein>
    <submittedName>
        <fullName evidence="2">Uncharacterized protein</fullName>
    </submittedName>
</protein>
<feature type="region of interest" description="Disordered" evidence="1">
    <location>
        <begin position="204"/>
        <end position="247"/>
    </location>
</feature>
<reference evidence="2" key="1">
    <citation type="submission" date="2021-01" db="EMBL/GenBank/DDBJ databases">
        <authorList>
            <person name="Corre E."/>
            <person name="Pelletier E."/>
            <person name="Niang G."/>
            <person name="Scheremetjew M."/>
            <person name="Finn R."/>
            <person name="Kale V."/>
            <person name="Holt S."/>
            <person name="Cochrane G."/>
            <person name="Meng A."/>
            <person name="Brown T."/>
            <person name="Cohen L."/>
        </authorList>
    </citation>
    <scope>NUCLEOTIDE SEQUENCE</scope>
    <source>
        <strain evidence="2">MM31A-1</strain>
    </source>
</reference>
<feature type="region of interest" description="Disordered" evidence="1">
    <location>
        <begin position="84"/>
        <end position="104"/>
    </location>
</feature>
<dbReference type="EMBL" id="HBIO01014431">
    <property type="protein sequence ID" value="CAE0466306.1"/>
    <property type="molecule type" value="Transcribed_RNA"/>
</dbReference>
<accession>A0A6S8V3Y4</accession>
<organism evidence="2">
    <name type="scientific">Chaetoceros debilis</name>
    <dbReference type="NCBI Taxonomy" id="122233"/>
    <lineage>
        <taxon>Eukaryota</taxon>
        <taxon>Sar</taxon>
        <taxon>Stramenopiles</taxon>
        <taxon>Ochrophyta</taxon>
        <taxon>Bacillariophyta</taxon>
        <taxon>Coscinodiscophyceae</taxon>
        <taxon>Chaetocerotophycidae</taxon>
        <taxon>Chaetocerotales</taxon>
        <taxon>Chaetocerotaceae</taxon>
        <taxon>Chaetoceros</taxon>
    </lineage>
</organism>
<dbReference type="AlphaFoldDB" id="A0A6S8V3Y4"/>
<evidence type="ECO:0000313" key="2">
    <source>
        <dbReference type="EMBL" id="CAE0466304.1"/>
    </source>
</evidence>